<evidence type="ECO:0000313" key="2">
    <source>
        <dbReference type="EMBL" id="PVH23171.1"/>
    </source>
</evidence>
<dbReference type="InterPro" id="IPR040922">
    <property type="entry name" value="Ribosomal_mL59_dom"/>
</dbReference>
<dbReference type="RefSeq" id="XP_025344111.1">
    <property type="nucleotide sequence ID" value="XM_025486561.1"/>
</dbReference>
<organism evidence="2 3">
    <name type="scientific">Candidozyma haemuli</name>
    <dbReference type="NCBI Taxonomy" id="45357"/>
    <lineage>
        <taxon>Eukaryota</taxon>
        <taxon>Fungi</taxon>
        <taxon>Dikarya</taxon>
        <taxon>Ascomycota</taxon>
        <taxon>Saccharomycotina</taxon>
        <taxon>Pichiomycetes</taxon>
        <taxon>Metschnikowiaceae</taxon>
        <taxon>Candidozyma</taxon>
    </lineage>
</organism>
<gene>
    <name evidence="2" type="ORF">CXQ85_002900</name>
</gene>
<dbReference type="GeneID" id="37008231"/>
<dbReference type="Pfam" id="PF18126">
    <property type="entry name" value="Mitoc_mL59"/>
    <property type="match status" value="1"/>
</dbReference>
<accession>A0A2V1B1L9</accession>
<keyword evidence="3" id="KW-1185">Reference proteome</keyword>
<name>A0A2V1B1L9_9ASCO</name>
<dbReference type="VEuPathDB" id="FungiDB:CXQ85_002900"/>
<dbReference type="Proteomes" id="UP000244309">
    <property type="component" value="Unassembled WGS sequence"/>
</dbReference>
<proteinExistence type="predicted"/>
<dbReference type="AlphaFoldDB" id="A0A2V1B1L9"/>
<dbReference type="InterPro" id="IPR037507">
    <property type="entry name" value="Ribosomal_mL59"/>
</dbReference>
<dbReference type="EMBL" id="PKFO01000010">
    <property type="protein sequence ID" value="PVH23171.1"/>
    <property type="molecule type" value="Genomic_DNA"/>
</dbReference>
<protein>
    <recommendedName>
        <fullName evidence="1">Large ribosomal subunit protein mL59 domain-containing protein</fullName>
    </recommendedName>
</protein>
<dbReference type="PANTHER" id="PTHR28041">
    <property type="entry name" value="54S RIBOSOMAL PROTEIN L25, MITOCHONDRIAL"/>
    <property type="match status" value="1"/>
</dbReference>
<dbReference type="STRING" id="45357.A0A2V1B1L9"/>
<comment type="caution">
    <text evidence="2">The sequence shown here is derived from an EMBL/GenBank/DDBJ whole genome shotgun (WGS) entry which is preliminary data.</text>
</comment>
<dbReference type="GO" id="GO:0003735">
    <property type="term" value="F:structural constituent of ribosome"/>
    <property type="evidence" value="ECO:0007669"/>
    <property type="project" value="InterPro"/>
</dbReference>
<evidence type="ECO:0000259" key="1">
    <source>
        <dbReference type="Pfam" id="PF18126"/>
    </source>
</evidence>
<dbReference type="PANTHER" id="PTHR28041:SF1">
    <property type="entry name" value="LARGE RIBOSOMAL SUBUNIT PROTEIN ML59"/>
    <property type="match status" value="1"/>
</dbReference>
<feature type="domain" description="Large ribosomal subunit protein mL59" evidence="1">
    <location>
        <begin position="15"/>
        <end position="140"/>
    </location>
</feature>
<sequence length="158" mass="18870">MNNITAKEAFSKLPQKLHNFFIKFPPRPFAQYAEKPSTIKDPQMNPFLPNKNPETGRWHGAKYSLRRSADLIKMAKKFGIQDLLPPIPHKRFHEDKYNNKNWMRGILKQKGQKWERDLPEKLEARKKAIADMDKIILEARPTYRKRIAKRQENKKTWF</sequence>
<evidence type="ECO:0000313" key="3">
    <source>
        <dbReference type="Proteomes" id="UP000244309"/>
    </source>
</evidence>
<dbReference type="GO" id="GO:0005762">
    <property type="term" value="C:mitochondrial large ribosomal subunit"/>
    <property type="evidence" value="ECO:0007669"/>
    <property type="project" value="InterPro"/>
</dbReference>
<reference evidence="2 3" key="1">
    <citation type="submission" date="2017-12" db="EMBL/GenBank/DDBJ databases">
        <title>Genome Sequence of a Multidrug-Resistant Candida haemulonii Isolate from a Patient with Chronic Leg Ulcers in Israel.</title>
        <authorList>
            <person name="Chow N.A."/>
            <person name="Gade L."/>
            <person name="Batra D."/>
            <person name="Rowe L.A."/>
            <person name="Ben-Ami R."/>
            <person name="Loparev V.N."/>
            <person name="Litvintseva A.P."/>
        </authorList>
    </citation>
    <scope>NUCLEOTIDE SEQUENCE [LARGE SCALE GENOMIC DNA]</scope>
    <source>
        <strain evidence="2 3">B11899</strain>
    </source>
</reference>
<dbReference type="OrthoDB" id="18529at2759"/>